<gene>
    <name evidence="3" type="ORF">BSOLF_1459</name>
</gene>
<keyword evidence="2" id="KW-0560">Oxidoreductase</keyword>
<organism evidence="3 4">
    <name type="scientific">Candidatus Carbonibacillus altaicus</name>
    <dbReference type="NCBI Taxonomy" id="2163959"/>
    <lineage>
        <taxon>Bacteria</taxon>
        <taxon>Bacillati</taxon>
        <taxon>Bacillota</taxon>
        <taxon>Bacilli</taxon>
        <taxon>Bacillales</taxon>
        <taxon>Candidatus Carbonibacillus</taxon>
    </lineage>
</organism>
<evidence type="ECO:0000256" key="2">
    <source>
        <dbReference type="ARBA" id="ARBA00023002"/>
    </source>
</evidence>
<evidence type="ECO:0000313" key="4">
    <source>
        <dbReference type="Proteomes" id="UP000244338"/>
    </source>
</evidence>
<accession>A0A2R6XZE9</accession>
<comment type="caution">
    <text evidence="3">The sequence shown here is derived from an EMBL/GenBank/DDBJ whole genome shotgun (WGS) entry which is preliminary data.</text>
</comment>
<dbReference type="SUPFAM" id="SSF51735">
    <property type="entry name" value="NAD(P)-binding Rossmann-fold domains"/>
    <property type="match status" value="1"/>
</dbReference>
<dbReference type="Pfam" id="PF13561">
    <property type="entry name" value="adh_short_C2"/>
    <property type="match status" value="1"/>
</dbReference>
<protein>
    <submittedName>
        <fullName evidence="3">3-oxoacyl-[acyl-carrier protein] reductase</fullName>
    </submittedName>
</protein>
<name>A0A2R6XZE9_9BACL</name>
<dbReference type="PRINTS" id="PR00081">
    <property type="entry name" value="GDHRDH"/>
</dbReference>
<dbReference type="PANTHER" id="PTHR42879">
    <property type="entry name" value="3-OXOACYL-(ACYL-CARRIER-PROTEIN) REDUCTASE"/>
    <property type="match status" value="1"/>
</dbReference>
<dbReference type="Gene3D" id="3.40.50.720">
    <property type="entry name" value="NAD(P)-binding Rossmann-like Domain"/>
    <property type="match status" value="1"/>
</dbReference>
<evidence type="ECO:0000256" key="1">
    <source>
        <dbReference type="ARBA" id="ARBA00006484"/>
    </source>
</evidence>
<dbReference type="FunFam" id="3.40.50.720:FF:000084">
    <property type="entry name" value="Short-chain dehydrogenase reductase"/>
    <property type="match status" value="1"/>
</dbReference>
<dbReference type="Proteomes" id="UP000244338">
    <property type="component" value="Unassembled WGS sequence"/>
</dbReference>
<dbReference type="InterPro" id="IPR036291">
    <property type="entry name" value="NAD(P)-bd_dom_sf"/>
</dbReference>
<comment type="similarity">
    <text evidence="1">Belongs to the short-chain dehydrogenases/reductases (SDR) family.</text>
</comment>
<dbReference type="InterPro" id="IPR050259">
    <property type="entry name" value="SDR"/>
</dbReference>
<dbReference type="EMBL" id="PEBX01000071">
    <property type="protein sequence ID" value="PTQ55808.1"/>
    <property type="molecule type" value="Genomic_DNA"/>
</dbReference>
<dbReference type="AlphaFoldDB" id="A0A2R6XZE9"/>
<dbReference type="GO" id="GO:0016491">
    <property type="term" value="F:oxidoreductase activity"/>
    <property type="evidence" value="ECO:0007669"/>
    <property type="project" value="UniProtKB-KW"/>
</dbReference>
<dbReference type="InterPro" id="IPR002347">
    <property type="entry name" value="SDR_fam"/>
</dbReference>
<proteinExistence type="inferred from homology"/>
<dbReference type="CDD" id="cd05344">
    <property type="entry name" value="BKR_like_SDR_like"/>
    <property type="match status" value="1"/>
</dbReference>
<reference evidence="4" key="1">
    <citation type="journal article" date="2018" name="Sci. Rep.">
        <title>Lignite coal burning seam in the remote Altai Mountains harbors a hydrogen-driven thermophilic microbial community.</title>
        <authorList>
            <person name="Kadnikov V.V."/>
            <person name="Mardanov A.V."/>
            <person name="Ivasenko D.A."/>
            <person name="Antsiferov D.V."/>
            <person name="Beletsky A.V."/>
            <person name="Karnachuk O.V."/>
            <person name="Ravin N.V."/>
        </authorList>
    </citation>
    <scope>NUCLEOTIDE SEQUENCE [LARGE SCALE GENOMIC DNA]</scope>
</reference>
<dbReference type="PANTHER" id="PTHR42879:SF6">
    <property type="entry name" value="NADPH-DEPENDENT REDUCTASE BACG"/>
    <property type="match status" value="1"/>
</dbReference>
<sequence>MGEATFKSKKVLVTASSSGLGEAIARAFGREGADVFLTGIETDRLPKTAEAIQAESEGTIAYAVSDFTNMDSIETLIEKVKGRFGAIDILVYNTGGPKPGKFLDLKLSDWDNAYRLILLSAIRLTQAFLPDMLEKGFGRLIYMTSSSVVRPLPELHLSNVMRAGVQALAESIATEVAGRGVRTHVIAPAHIDTARSRDIAKRRAETEGVSIESVLERDLRGIPVGRFGTPDDVAHLVTFLASSKADFMTGGTFLVDGGFTLPSPLHLL</sequence>
<dbReference type="GO" id="GO:0008206">
    <property type="term" value="P:bile acid metabolic process"/>
    <property type="evidence" value="ECO:0007669"/>
    <property type="project" value="UniProtKB-ARBA"/>
</dbReference>
<evidence type="ECO:0000313" key="3">
    <source>
        <dbReference type="EMBL" id="PTQ55808.1"/>
    </source>
</evidence>